<dbReference type="GO" id="GO:0016020">
    <property type="term" value="C:membrane"/>
    <property type="evidence" value="ECO:0007669"/>
    <property type="project" value="TreeGrafter"/>
</dbReference>
<keyword evidence="2" id="KW-0378">Hydrolase</keyword>
<feature type="non-terminal residue" evidence="5">
    <location>
        <position position="151"/>
    </location>
</feature>
<protein>
    <submittedName>
        <fullName evidence="5">Apyrase 2-like</fullName>
    </submittedName>
</protein>
<dbReference type="Gene3D" id="3.30.420.40">
    <property type="match status" value="1"/>
</dbReference>
<evidence type="ECO:0000256" key="3">
    <source>
        <dbReference type="SAM" id="MobiDB-lite"/>
    </source>
</evidence>
<dbReference type="PANTHER" id="PTHR11782">
    <property type="entry name" value="ADENOSINE/GUANOSINE DIPHOSPHATASE"/>
    <property type="match status" value="1"/>
</dbReference>
<reference evidence="5 6" key="1">
    <citation type="journal article" date="2018" name="Front. Plant Sci.">
        <title>Red Clover (Trifolium pratense) and Zigzag Clover (T. medium) - A Picture of Genomic Similarities and Differences.</title>
        <authorList>
            <person name="Dluhosova J."/>
            <person name="Istvanek J."/>
            <person name="Nedelnik J."/>
            <person name="Repkova J."/>
        </authorList>
    </citation>
    <scope>NUCLEOTIDE SEQUENCE [LARGE SCALE GENOMIC DNA]</scope>
    <source>
        <strain evidence="6">cv. 10/8</strain>
        <tissue evidence="5">Leaf</tissue>
    </source>
</reference>
<sequence length="151" mass="16762">KAPSAATTSNGQIRYRSPSSTELFDGQSTSPPSHATDHHPSEFESAKMLKRPNRQESISDKIYRFRGTLLVVSIPILLITFVLYMMPSSSNYESVGDYALISRKIAPDKKSGSSYAVIFDAGSSGSRVHVFHFDHNLDLVHIGKDLELFEQ</sequence>
<keyword evidence="6" id="KW-1185">Reference proteome</keyword>
<evidence type="ECO:0000313" key="5">
    <source>
        <dbReference type="EMBL" id="MCI30686.1"/>
    </source>
</evidence>
<name>A0A392R4C5_9FABA</name>
<feature type="transmembrane region" description="Helical" evidence="4">
    <location>
        <begin position="67"/>
        <end position="86"/>
    </location>
</feature>
<organism evidence="5 6">
    <name type="scientific">Trifolium medium</name>
    <dbReference type="NCBI Taxonomy" id="97028"/>
    <lineage>
        <taxon>Eukaryota</taxon>
        <taxon>Viridiplantae</taxon>
        <taxon>Streptophyta</taxon>
        <taxon>Embryophyta</taxon>
        <taxon>Tracheophyta</taxon>
        <taxon>Spermatophyta</taxon>
        <taxon>Magnoliopsida</taxon>
        <taxon>eudicotyledons</taxon>
        <taxon>Gunneridae</taxon>
        <taxon>Pentapetalae</taxon>
        <taxon>rosids</taxon>
        <taxon>fabids</taxon>
        <taxon>Fabales</taxon>
        <taxon>Fabaceae</taxon>
        <taxon>Papilionoideae</taxon>
        <taxon>50 kb inversion clade</taxon>
        <taxon>NPAAA clade</taxon>
        <taxon>Hologalegina</taxon>
        <taxon>IRL clade</taxon>
        <taxon>Trifolieae</taxon>
        <taxon>Trifolium</taxon>
    </lineage>
</organism>
<dbReference type="Pfam" id="PF01150">
    <property type="entry name" value="GDA1_CD39"/>
    <property type="match status" value="1"/>
</dbReference>
<proteinExistence type="inferred from homology"/>
<accession>A0A392R4C5</accession>
<dbReference type="PANTHER" id="PTHR11782:SF107">
    <property type="entry name" value="APYRASE-LIKE PROTEIN"/>
    <property type="match status" value="1"/>
</dbReference>
<dbReference type="EMBL" id="LXQA010181449">
    <property type="protein sequence ID" value="MCI30686.1"/>
    <property type="molecule type" value="Genomic_DNA"/>
</dbReference>
<dbReference type="GO" id="GO:0017110">
    <property type="term" value="F:nucleoside diphosphate phosphatase activity"/>
    <property type="evidence" value="ECO:0007669"/>
    <property type="project" value="TreeGrafter"/>
</dbReference>
<evidence type="ECO:0000313" key="6">
    <source>
        <dbReference type="Proteomes" id="UP000265520"/>
    </source>
</evidence>
<keyword evidence="4" id="KW-1133">Transmembrane helix</keyword>
<feature type="compositionally biased region" description="Basic and acidic residues" evidence="3">
    <location>
        <begin position="35"/>
        <end position="54"/>
    </location>
</feature>
<comment type="caution">
    <text evidence="5">The sequence shown here is derived from an EMBL/GenBank/DDBJ whole genome shotgun (WGS) entry which is preliminary data.</text>
</comment>
<keyword evidence="4" id="KW-0472">Membrane</keyword>
<dbReference type="AlphaFoldDB" id="A0A392R4C5"/>
<feature type="compositionally biased region" description="Polar residues" evidence="3">
    <location>
        <begin position="1"/>
        <end position="33"/>
    </location>
</feature>
<evidence type="ECO:0000256" key="2">
    <source>
        <dbReference type="ARBA" id="ARBA00022801"/>
    </source>
</evidence>
<dbReference type="GO" id="GO:0009134">
    <property type="term" value="P:nucleoside diphosphate catabolic process"/>
    <property type="evidence" value="ECO:0007669"/>
    <property type="project" value="TreeGrafter"/>
</dbReference>
<dbReference type="InterPro" id="IPR000407">
    <property type="entry name" value="GDA1_CD39_NTPase"/>
</dbReference>
<feature type="region of interest" description="Disordered" evidence="3">
    <location>
        <begin position="1"/>
        <end position="54"/>
    </location>
</feature>
<dbReference type="Proteomes" id="UP000265520">
    <property type="component" value="Unassembled WGS sequence"/>
</dbReference>
<keyword evidence="4" id="KW-0812">Transmembrane</keyword>
<comment type="similarity">
    <text evidence="1">Belongs to the GDA1/CD39 NTPase family.</text>
</comment>
<evidence type="ECO:0000256" key="4">
    <source>
        <dbReference type="SAM" id="Phobius"/>
    </source>
</evidence>
<evidence type="ECO:0000256" key="1">
    <source>
        <dbReference type="ARBA" id="ARBA00009283"/>
    </source>
</evidence>
<feature type="non-terminal residue" evidence="5">
    <location>
        <position position="1"/>
    </location>
</feature>